<gene>
    <name evidence="2" type="ORF">CUU66_03680</name>
</gene>
<protein>
    <submittedName>
        <fullName evidence="2">Uncharacterized protein</fullName>
    </submittedName>
</protein>
<comment type="caution">
    <text evidence="2">The sequence shown here is derived from an EMBL/GenBank/DDBJ whole genome shotgun (WGS) entry which is preliminary data.</text>
</comment>
<evidence type="ECO:0000313" key="2">
    <source>
        <dbReference type="EMBL" id="PLT31283.1"/>
    </source>
</evidence>
<evidence type="ECO:0000313" key="3">
    <source>
        <dbReference type="Proteomes" id="UP000234748"/>
    </source>
</evidence>
<name>A0A2N5MAD0_9BACI</name>
<organism evidence="2 3">
    <name type="scientific">Peribacillus deserti</name>
    <dbReference type="NCBI Taxonomy" id="673318"/>
    <lineage>
        <taxon>Bacteria</taxon>
        <taxon>Bacillati</taxon>
        <taxon>Bacillota</taxon>
        <taxon>Bacilli</taxon>
        <taxon>Bacillales</taxon>
        <taxon>Bacillaceae</taxon>
        <taxon>Peribacillus</taxon>
    </lineage>
</organism>
<dbReference type="AlphaFoldDB" id="A0A2N5MAD0"/>
<dbReference type="OrthoDB" id="2942448at2"/>
<evidence type="ECO:0000256" key="1">
    <source>
        <dbReference type="SAM" id="MobiDB-lite"/>
    </source>
</evidence>
<feature type="region of interest" description="Disordered" evidence="1">
    <location>
        <begin position="1"/>
        <end position="35"/>
    </location>
</feature>
<sequence>MERKVRDSCGSSGTGETPQAKPRRLSARPAESEHPVVEISPLFNNNTYLVSQPKLHGELKYSKTLLEFTKYPYMSNNKLETDYGLPDWVSK</sequence>
<dbReference type="Proteomes" id="UP000234748">
    <property type="component" value="Unassembled WGS sequence"/>
</dbReference>
<reference evidence="2 3" key="1">
    <citation type="submission" date="2017-11" db="EMBL/GenBank/DDBJ databases">
        <title>Comparitive Functional Genomics of Dry Heat Resistant strains isolated from the Viking Spacecraft.</title>
        <authorList>
            <person name="Seuylemezian A."/>
            <person name="Cooper K."/>
            <person name="Vaishampayan P."/>
        </authorList>
    </citation>
    <scope>NUCLEOTIDE SEQUENCE [LARGE SCALE GENOMIC DNA]</scope>
    <source>
        <strain evidence="2 3">V1-29</strain>
    </source>
</reference>
<dbReference type="EMBL" id="PGUY01000010">
    <property type="protein sequence ID" value="PLT31283.1"/>
    <property type="molecule type" value="Genomic_DNA"/>
</dbReference>
<keyword evidence="3" id="KW-1185">Reference proteome</keyword>
<accession>A0A2N5MAD0</accession>
<proteinExistence type="predicted"/>